<evidence type="ECO:0008006" key="3">
    <source>
        <dbReference type="Google" id="ProtNLM"/>
    </source>
</evidence>
<dbReference type="PANTHER" id="PTHR47074:SF21">
    <property type="entry name" value="RNASE H TYPE-1 DOMAIN-CONTAINING PROTEIN"/>
    <property type="match status" value="1"/>
</dbReference>
<gene>
    <name evidence="1" type="ORF">HAX54_025149</name>
</gene>
<name>A0ABS8S6U8_DATST</name>
<reference evidence="1 2" key="1">
    <citation type="journal article" date="2021" name="BMC Genomics">
        <title>Datura genome reveals duplications of psychoactive alkaloid biosynthetic genes and high mutation rate following tissue culture.</title>
        <authorList>
            <person name="Rajewski A."/>
            <person name="Carter-House D."/>
            <person name="Stajich J."/>
            <person name="Litt A."/>
        </authorList>
    </citation>
    <scope>NUCLEOTIDE SEQUENCE [LARGE SCALE GENOMIC DNA]</scope>
    <source>
        <strain evidence="1">AR-01</strain>
    </source>
</reference>
<dbReference type="PANTHER" id="PTHR47074">
    <property type="entry name" value="BNAC02G40300D PROTEIN"/>
    <property type="match status" value="1"/>
</dbReference>
<protein>
    <recommendedName>
        <fullName evidence="3">RNase H type-1 domain-containing protein</fullName>
    </recommendedName>
</protein>
<dbReference type="InterPro" id="IPR036397">
    <property type="entry name" value="RNaseH_sf"/>
</dbReference>
<dbReference type="Gene3D" id="3.30.420.10">
    <property type="entry name" value="Ribonuclease H-like superfamily/Ribonuclease H"/>
    <property type="match status" value="1"/>
</dbReference>
<evidence type="ECO:0000313" key="1">
    <source>
        <dbReference type="EMBL" id="MCD7454528.1"/>
    </source>
</evidence>
<dbReference type="Proteomes" id="UP000823775">
    <property type="component" value="Unassembled WGS sequence"/>
</dbReference>
<comment type="caution">
    <text evidence="1">The sequence shown here is derived from an EMBL/GenBank/DDBJ whole genome shotgun (WGS) entry which is preliminary data.</text>
</comment>
<keyword evidence="2" id="KW-1185">Reference proteome</keyword>
<proteinExistence type="predicted"/>
<dbReference type="EMBL" id="JACEIK010000305">
    <property type="protein sequence ID" value="MCD7454528.1"/>
    <property type="molecule type" value="Genomic_DNA"/>
</dbReference>
<accession>A0ABS8S6U8</accession>
<sequence length="103" mass="11285">MANIAGGQPPPPRQWSNIVHFLEGYRPKVEHLIVNWSKPTVGRYKCNVDGASKGNLGESSIAFCVRNHNGDLMYAEATTIGVNHGITTEAKAMVEGLKYCIEK</sequence>
<evidence type="ECO:0000313" key="2">
    <source>
        <dbReference type="Proteomes" id="UP000823775"/>
    </source>
</evidence>
<organism evidence="1 2">
    <name type="scientific">Datura stramonium</name>
    <name type="common">Jimsonweed</name>
    <name type="synonym">Common thornapple</name>
    <dbReference type="NCBI Taxonomy" id="4076"/>
    <lineage>
        <taxon>Eukaryota</taxon>
        <taxon>Viridiplantae</taxon>
        <taxon>Streptophyta</taxon>
        <taxon>Embryophyta</taxon>
        <taxon>Tracheophyta</taxon>
        <taxon>Spermatophyta</taxon>
        <taxon>Magnoliopsida</taxon>
        <taxon>eudicotyledons</taxon>
        <taxon>Gunneridae</taxon>
        <taxon>Pentapetalae</taxon>
        <taxon>asterids</taxon>
        <taxon>lamiids</taxon>
        <taxon>Solanales</taxon>
        <taxon>Solanaceae</taxon>
        <taxon>Solanoideae</taxon>
        <taxon>Datureae</taxon>
        <taxon>Datura</taxon>
    </lineage>
</organism>
<dbReference type="InterPro" id="IPR052929">
    <property type="entry name" value="RNase_H-like_EbsB-rel"/>
</dbReference>